<evidence type="ECO:0000256" key="2">
    <source>
        <dbReference type="ARBA" id="ARBA00005712"/>
    </source>
</evidence>
<evidence type="ECO:0000313" key="11">
    <source>
        <dbReference type="EMBL" id="OGG16621.1"/>
    </source>
</evidence>
<dbReference type="Proteomes" id="UP000176923">
    <property type="component" value="Unassembled WGS sequence"/>
</dbReference>
<dbReference type="SUPFAM" id="SSF51344">
    <property type="entry name" value="Epsilon subunit of F1F0-ATP synthase N-terminal domain"/>
    <property type="match status" value="1"/>
</dbReference>
<dbReference type="PANTHER" id="PTHR13822">
    <property type="entry name" value="ATP SYNTHASE DELTA/EPSILON CHAIN"/>
    <property type="match status" value="1"/>
</dbReference>
<evidence type="ECO:0000256" key="8">
    <source>
        <dbReference type="HAMAP-Rule" id="MF_00530"/>
    </source>
</evidence>
<evidence type="ECO:0000256" key="3">
    <source>
        <dbReference type="ARBA" id="ARBA00022448"/>
    </source>
</evidence>
<evidence type="ECO:0000313" key="12">
    <source>
        <dbReference type="Proteomes" id="UP000176923"/>
    </source>
</evidence>
<dbReference type="GO" id="GO:0005524">
    <property type="term" value="F:ATP binding"/>
    <property type="evidence" value="ECO:0007669"/>
    <property type="project" value="UniProtKB-UniRule"/>
</dbReference>
<dbReference type="GO" id="GO:0012505">
    <property type="term" value="C:endomembrane system"/>
    <property type="evidence" value="ECO:0007669"/>
    <property type="project" value="UniProtKB-SubCell"/>
</dbReference>
<evidence type="ECO:0000259" key="10">
    <source>
        <dbReference type="Pfam" id="PF02823"/>
    </source>
</evidence>
<comment type="similarity">
    <text evidence="2 8 9">Belongs to the ATPase epsilon chain family.</text>
</comment>
<dbReference type="PANTHER" id="PTHR13822:SF10">
    <property type="entry name" value="ATP SYNTHASE EPSILON CHAIN, CHLOROPLASTIC"/>
    <property type="match status" value="1"/>
</dbReference>
<proteinExistence type="inferred from homology"/>
<evidence type="ECO:0000256" key="1">
    <source>
        <dbReference type="ARBA" id="ARBA00004184"/>
    </source>
</evidence>
<dbReference type="Gene3D" id="2.60.15.10">
    <property type="entry name" value="F0F1 ATP synthase delta/epsilon subunit, N-terminal"/>
    <property type="match status" value="1"/>
</dbReference>
<evidence type="ECO:0000256" key="5">
    <source>
        <dbReference type="ARBA" id="ARBA00023136"/>
    </source>
</evidence>
<accession>A0A1F5ZW25</accession>
<comment type="subcellular location">
    <subcellularLocation>
        <location evidence="8">Cell membrane</location>
        <topology evidence="8">Peripheral membrane protein</topology>
    </subcellularLocation>
    <subcellularLocation>
        <location evidence="1">Endomembrane system</location>
        <topology evidence="1">Peripheral membrane protein</topology>
    </subcellularLocation>
</comment>
<keyword evidence="8" id="KW-0375">Hydrogen ion transport</keyword>
<keyword evidence="8" id="KW-1003">Cell membrane</keyword>
<reference evidence="11 12" key="1">
    <citation type="journal article" date="2016" name="Nat. Commun.">
        <title>Thousands of microbial genomes shed light on interconnected biogeochemical processes in an aquifer system.</title>
        <authorList>
            <person name="Anantharaman K."/>
            <person name="Brown C.T."/>
            <person name="Hug L.A."/>
            <person name="Sharon I."/>
            <person name="Castelle C.J."/>
            <person name="Probst A.J."/>
            <person name="Thomas B.C."/>
            <person name="Singh A."/>
            <person name="Wilkins M.J."/>
            <person name="Karaoz U."/>
            <person name="Brodie E.L."/>
            <person name="Williams K.H."/>
            <person name="Hubbard S.S."/>
            <person name="Banfield J.F."/>
        </authorList>
    </citation>
    <scope>NUCLEOTIDE SEQUENCE [LARGE SCALE GENOMIC DNA]</scope>
</reference>
<evidence type="ECO:0000256" key="4">
    <source>
        <dbReference type="ARBA" id="ARBA00023065"/>
    </source>
</evidence>
<keyword evidence="4 8" id="KW-0406">Ion transport</keyword>
<dbReference type="InterPro" id="IPR001469">
    <property type="entry name" value="ATP_synth_F1_dsu/esu"/>
</dbReference>
<keyword evidence="7 8" id="KW-0066">ATP synthesis</keyword>
<keyword evidence="5 8" id="KW-0472">Membrane</keyword>
<dbReference type="GO" id="GO:0046933">
    <property type="term" value="F:proton-transporting ATP synthase activity, rotational mechanism"/>
    <property type="evidence" value="ECO:0007669"/>
    <property type="project" value="UniProtKB-UniRule"/>
</dbReference>
<evidence type="ECO:0000256" key="9">
    <source>
        <dbReference type="RuleBase" id="RU003656"/>
    </source>
</evidence>
<dbReference type="HAMAP" id="MF_00530">
    <property type="entry name" value="ATP_synth_epsil_bac"/>
    <property type="match status" value="1"/>
</dbReference>
<dbReference type="GO" id="GO:0045259">
    <property type="term" value="C:proton-transporting ATP synthase complex"/>
    <property type="evidence" value="ECO:0007669"/>
    <property type="project" value="UniProtKB-KW"/>
</dbReference>
<dbReference type="NCBIfam" id="TIGR01216">
    <property type="entry name" value="ATP_synt_epsi"/>
    <property type="match status" value="1"/>
</dbReference>
<protein>
    <recommendedName>
        <fullName evidence="8">ATP synthase epsilon chain</fullName>
    </recommendedName>
    <alternativeName>
        <fullName evidence="8">ATP synthase F1 sector epsilon subunit</fullName>
    </alternativeName>
    <alternativeName>
        <fullName evidence="8">F-ATPase epsilon subunit</fullName>
    </alternativeName>
</protein>
<dbReference type="CDD" id="cd12152">
    <property type="entry name" value="F1-ATPase_delta"/>
    <property type="match status" value="1"/>
</dbReference>
<evidence type="ECO:0000256" key="7">
    <source>
        <dbReference type="ARBA" id="ARBA00023310"/>
    </source>
</evidence>
<dbReference type="GO" id="GO:0005886">
    <property type="term" value="C:plasma membrane"/>
    <property type="evidence" value="ECO:0007669"/>
    <property type="project" value="UniProtKB-SubCell"/>
</dbReference>
<dbReference type="STRING" id="1798382.A3D77_08055"/>
<name>A0A1F5ZW25_9BACT</name>
<dbReference type="EMBL" id="MFJL01000010">
    <property type="protein sequence ID" value="OGG16621.1"/>
    <property type="molecule type" value="Genomic_DNA"/>
</dbReference>
<keyword evidence="3 8" id="KW-0813">Transport</keyword>
<evidence type="ECO:0000256" key="6">
    <source>
        <dbReference type="ARBA" id="ARBA00023196"/>
    </source>
</evidence>
<comment type="caution">
    <text evidence="11">The sequence shown here is derived from an EMBL/GenBank/DDBJ whole genome shotgun (WGS) entry which is preliminary data.</text>
</comment>
<sequence length="143" mass="15633">MSTFLLEIITPDRVVFSDSVSMVTLPTVAGEIGILAHHIPLFTKIVEGEVKVKKDDGSNFFLAVGSGFIEVTPKKTTILLSSAYKAEELNEAEILEAKKRAEEALRAKPVGEALIAAQNLFMRSTIALNVLNRQKKRGIKPLV</sequence>
<dbReference type="AlphaFoldDB" id="A0A1F5ZW25"/>
<feature type="domain" description="ATP synthase F1 complex delta/epsilon subunit N-terminal" evidence="10">
    <location>
        <begin position="6"/>
        <end position="83"/>
    </location>
</feature>
<comment type="subunit">
    <text evidence="8 9">F-type ATPases have 2 components, CF(1) - the catalytic core - and CF(0) - the membrane proton channel. CF(1) has five subunits: alpha(3), beta(3), gamma(1), delta(1), epsilon(1). CF(0) has three main subunits: a, b and c.</text>
</comment>
<comment type="function">
    <text evidence="8">Produces ATP from ADP in the presence of a proton gradient across the membrane.</text>
</comment>
<keyword evidence="6 8" id="KW-0139">CF(1)</keyword>
<organism evidence="11 12">
    <name type="scientific">Candidatus Gottesmanbacteria bacterium RIFCSPHIGHO2_02_FULL_39_11</name>
    <dbReference type="NCBI Taxonomy" id="1798382"/>
    <lineage>
        <taxon>Bacteria</taxon>
        <taxon>Candidatus Gottesmaniibacteriota</taxon>
    </lineage>
</organism>
<dbReference type="InterPro" id="IPR036771">
    <property type="entry name" value="ATPsynth_dsu/esu_N"/>
</dbReference>
<dbReference type="InterPro" id="IPR020546">
    <property type="entry name" value="ATP_synth_F1_dsu/esu_N"/>
</dbReference>
<gene>
    <name evidence="8" type="primary">atpC</name>
    <name evidence="11" type="ORF">A3D77_08055</name>
</gene>
<dbReference type="Pfam" id="PF02823">
    <property type="entry name" value="ATP-synt_DE_N"/>
    <property type="match status" value="1"/>
</dbReference>